<sequence length="151" mass="16710">MPPQMTIYDPPDPCTLIDPGNVSRLRQLASVKPKKETQPYLQQCTWLSHAGSEGTVSVQVHISDLRPRDAEATFPSLSNAGNCSEKVTTTFGSFCQDRDRQNVDIMRGNLHVLIYWVTTKLSRTTSDANRISQAGPVTRQLAEQALKNLPG</sequence>
<proteinExistence type="predicted"/>
<organism evidence="1 2">
    <name type="scientific">Actinoallomurus vinaceus</name>
    <dbReference type="NCBI Taxonomy" id="1080074"/>
    <lineage>
        <taxon>Bacteria</taxon>
        <taxon>Bacillati</taxon>
        <taxon>Actinomycetota</taxon>
        <taxon>Actinomycetes</taxon>
        <taxon>Streptosporangiales</taxon>
        <taxon>Thermomonosporaceae</taxon>
        <taxon>Actinoallomurus</taxon>
    </lineage>
</organism>
<dbReference type="Proteomes" id="UP001501442">
    <property type="component" value="Unassembled WGS sequence"/>
</dbReference>
<evidence type="ECO:0000313" key="2">
    <source>
        <dbReference type="Proteomes" id="UP001501442"/>
    </source>
</evidence>
<keyword evidence="2" id="KW-1185">Reference proteome</keyword>
<comment type="caution">
    <text evidence="1">The sequence shown here is derived from an EMBL/GenBank/DDBJ whole genome shotgun (WGS) entry which is preliminary data.</text>
</comment>
<evidence type="ECO:0000313" key="1">
    <source>
        <dbReference type="EMBL" id="GAA4630570.1"/>
    </source>
</evidence>
<accession>A0ABP8UGH4</accession>
<dbReference type="EMBL" id="BAABHK010000008">
    <property type="protein sequence ID" value="GAA4630570.1"/>
    <property type="molecule type" value="Genomic_DNA"/>
</dbReference>
<protein>
    <submittedName>
        <fullName evidence="1">Uncharacterized protein</fullName>
    </submittedName>
</protein>
<name>A0ABP8UGH4_9ACTN</name>
<gene>
    <name evidence="1" type="ORF">GCM10023196_056440</name>
</gene>
<reference evidence="2" key="1">
    <citation type="journal article" date="2019" name="Int. J. Syst. Evol. Microbiol.">
        <title>The Global Catalogue of Microorganisms (GCM) 10K type strain sequencing project: providing services to taxonomists for standard genome sequencing and annotation.</title>
        <authorList>
            <consortium name="The Broad Institute Genomics Platform"/>
            <consortium name="The Broad Institute Genome Sequencing Center for Infectious Disease"/>
            <person name="Wu L."/>
            <person name="Ma J."/>
        </authorList>
    </citation>
    <scope>NUCLEOTIDE SEQUENCE [LARGE SCALE GENOMIC DNA]</scope>
    <source>
        <strain evidence="2">JCM 17939</strain>
    </source>
</reference>